<proteinExistence type="predicted"/>
<dbReference type="InterPro" id="IPR010285">
    <property type="entry name" value="DNA_helicase_pif1-like_DEAD"/>
</dbReference>
<feature type="region of interest" description="Disordered" evidence="1">
    <location>
        <begin position="625"/>
        <end position="648"/>
    </location>
</feature>
<dbReference type="AlphaFoldDB" id="A0A3B0TRD2"/>
<gene>
    <name evidence="4" type="ORF">MNBD_BACTEROID01-1229</name>
</gene>
<dbReference type="Pfam" id="PF14493">
    <property type="entry name" value="HTH_40"/>
    <property type="match status" value="1"/>
</dbReference>
<dbReference type="GO" id="GO:0003678">
    <property type="term" value="F:DNA helicase activity"/>
    <property type="evidence" value="ECO:0007669"/>
    <property type="project" value="InterPro"/>
</dbReference>
<dbReference type="PANTHER" id="PTHR47642">
    <property type="entry name" value="ATP-DEPENDENT DNA HELICASE"/>
    <property type="match status" value="1"/>
</dbReference>
<accession>A0A3B0TRD2</accession>
<feature type="domain" description="DNA helicase Pif1-like DEAD-box helicase" evidence="2">
    <location>
        <begin position="11"/>
        <end position="226"/>
    </location>
</feature>
<dbReference type="PANTHER" id="PTHR47642:SF7">
    <property type="entry name" value="ATP-DEPENDENT DNA HELICASE PIF1"/>
    <property type="match status" value="1"/>
</dbReference>
<dbReference type="InterPro" id="IPR029491">
    <property type="entry name" value="Helicase_HTH"/>
</dbReference>
<feature type="domain" description="Helicase Helix-turn-helix" evidence="3">
    <location>
        <begin position="648"/>
        <end position="735"/>
    </location>
</feature>
<dbReference type="Gene3D" id="2.30.30.940">
    <property type="match status" value="1"/>
</dbReference>
<evidence type="ECO:0000256" key="1">
    <source>
        <dbReference type="SAM" id="MobiDB-lite"/>
    </source>
</evidence>
<dbReference type="InterPro" id="IPR027417">
    <property type="entry name" value="P-loop_NTPase"/>
</dbReference>
<keyword evidence="4" id="KW-0067">ATP-binding</keyword>
<keyword evidence="4" id="KW-0547">Nucleotide-binding</keyword>
<name>A0A3B0TRD2_9ZZZZ</name>
<dbReference type="InterPro" id="IPR051055">
    <property type="entry name" value="PIF1_helicase"/>
</dbReference>
<dbReference type="GO" id="GO:0000723">
    <property type="term" value="P:telomere maintenance"/>
    <property type="evidence" value="ECO:0007669"/>
    <property type="project" value="InterPro"/>
</dbReference>
<sequence>MSTKFEKAANIASKFINSTNCPVFLTGRAGTGKTTFLKEMVRTSHKNTIVAAPTGIAAINAEGVTLHSLFQLPFGCFIPSDNTAGNDNTSVQLNTPRTLLRDLQMNATKRRMLQELELLIIDEVSMLRADLLDAIDTVLRAIRRKKNTPFGGVQMLFIGDLLQLPPVVKNEEKKYLAPYYPSIYFFMAKALEHRKPKYIELEKIYRQSDQQFISILNRLRNNQVSDDDISILNKYYKPSFKTEEGDGYISLTTHNWKADEINREALRKLPGKMYSYDATVEGDFNEKTYPVEYTLKLKKGAQVMFIKNDYSGEHRYFNGKIGKVTYLDDDEITVSFDDGSVPATVEPYTWENKRYTLDKGTNEIKEKVIGTFTHHPVKLAWAITVHKSQGLTFQKAIIDVSRAFAPGQVYVALSRLESLDGLVLTSPVPTSGLEQEVSIKEFSENKERHELLEEAYKEESLRFTTEFVLNAFNFRWLDNSLRYHIESYDKDMVRSVKQQHKPRAVKLRADFAPVKDVADKFLLQAERILKSEKEDYLGALHQRVIAAKGYFEPILKDFSKRIFTHINDLEGEKRVKTYQNELRDLELLFFKQLQLIYKSEALIKSSIDNSELTREKLQNSTLYSGRQTTFSESGKQKKPKQKKEKGSTKAVSLKLFKEGKTIPEIAKERSLAITTIEGHLAHYVALGELEAKQFVDEAKMEAIISKVKELDIKNLTPIKNALDFEATYSELRFAIADYNHKLSQNKKTTQT</sequence>
<dbReference type="FunFam" id="3.40.50.300:FF:001498">
    <property type="entry name" value="ATP-dependent DNA helicase"/>
    <property type="match status" value="1"/>
</dbReference>
<evidence type="ECO:0000313" key="4">
    <source>
        <dbReference type="EMBL" id="VAW18753.1"/>
    </source>
</evidence>
<evidence type="ECO:0000259" key="3">
    <source>
        <dbReference type="Pfam" id="PF14493"/>
    </source>
</evidence>
<keyword evidence="4" id="KW-0378">Hydrolase</keyword>
<organism evidence="4">
    <name type="scientific">hydrothermal vent metagenome</name>
    <dbReference type="NCBI Taxonomy" id="652676"/>
    <lineage>
        <taxon>unclassified sequences</taxon>
        <taxon>metagenomes</taxon>
        <taxon>ecological metagenomes</taxon>
    </lineage>
</organism>
<dbReference type="EMBL" id="UOEP01000090">
    <property type="protein sequence ID" value="VAW18753.1"/>
    <property type="molecule type" value="Genomic_DNA"/>
</dbReference>
<evidence type="ECO:0000259" key="2">
    <source>
        <dbReference type="Pfam" id="PF05970"/>
    </source>
</evidence>
<dbReference type="GO" id="GO:0006281">
    <property type="term" value="P:DNA repair"/>
    <property type="evidence" value="ECO:0007669"/>
    <property type="project" value="InterPro"/>
</dbReference>
<protein>
    <submittedName>
        <fullName evidence="4">DNA repair and recombination protein, putative helicase</fullName>
    </submittedName>
</protein>
<keyword evidence="4" id="KW-0347">Helicase</keyword>
<dbReference type="SUPFAM" id="SSF52540">
    <property type="entry name" value="P-loop containing nucleoside triphosphate hydrolases"/>
    <property type="match status" value="2"/>
</dbReference>
<reference evidence="4" key="1">
    <citation type="submission" date="2018-06" db="EMBL/GenBank/DDBJ databases">
        <authorList>
            <person name="Zhirakovskaya E."/>
        </authorList>
    </citation>
    <scope>NUCLEOTIDE SEQUENCE</scope>
</reference>
<dbReference type="Gene3D" id="3.40.50.300">
    <property type="entry name" value="P-loop containing nucleotide triphosphate hydrolases"/>
    <property type="match status" value="2"/>
</dbReference>
<dbReference type="CDD" id="cd18809">
    <property type="entry name" value="SF1_C_RecD"/>
    <property type="match status" value="1"/>
</dbReference>
<dbReference type="Pfam" id="PF05970">
    <property type="entry name" value="PIF1"/>
    <property type="match status" value="1"/>
</dbReference>